<keyword evidence="4" id="KW-1185">Reference proteome</keyword>
<gene>
    <name evidence="3" type="ORF">H7I77_14650</name>
    <name evidence="2" type="ORF">RMCN_4562</name>
</gene>
<evidence type="ECO:0000313" key="5">
    <source>
        <dbReference type="Proteomes" id="UP001207528"/>
    </source>
</evidence>
<evidence type="ECO:0000313" key="4">
    <source>
        <dbReference type="Proteomes" id="UP000069773"/>
    </source>
</evidence>
<proteinExistence type="predicted"/>
<protein>
    <recommendedName>
        <fullName evidence="6">Secreted protein</fullName>
    </recommendedName>
</protein>
<reference evidence="3" key="2">
    <citation type="submission" date="2020-07" db="EMBL/GenBank/DDBJ databases">
        <authorList>
            <person name="Pettersson B.M.F."/>
            <person name="Behra P.R.K."/>
            <person name="Ramesh M."/>
            <person name="Das S."/>
            <person name="Dasgupta S."/>
            <person name="Kirsebom L.A."/>
        </authorList>
    </citation>
    <scope>NUCLEOTIDE SEQUENCE</scope>
    <source>
        <strain evidence="3">DSM 44203</strain>
    </source>
</reference>
<evidence type="ECO:0000256" key="1">
    <source>
        <dbReference type="SAM" id="Phobius"/>
    </source>
</evidence>
<evidence type="ECO:0000313" key="2">
    <source>
        <dbReference type="EMBL" id="GAT11429.1"/>
    </source>
</evidence>
<name>A0AAW5SM49_MYCNV</name>
<evidence type="ECO:0000313" key="3">
    <source>
        <dbReference type="EMBL" id="MCV7024571.1"/>
    </source>
</evidence>
<keyword evidence="1" id="KW-0472">Membrane</keyword>
<sequence>MTDAPRQPSGFWNRLTRRTKILVLVDVIVLATLLVAAVLYVTDPWSDSSSETIATSDTTTAAPQSPLRTRYGLAWITAACGSRMVLEDSPQSPLPQAIDYVACIAPGTIDTIVIGAYDDEDTLDGDLAGMRTAHRHATHVDDNGKHWLVVVEGDSDVPLEPLRRYGFRIG</sequence>
<dbReference type="RefSeq" id="WP_067393944.1">
    <property type="nucleotide sequence ID" value="NZ_BCTA01000069.1"/>
</dbReference>
<evidence type="ECO:0008006" key="6">
    <source>
        <dbReference type="Google" id="ProtNLM"/>
    </source>
</evidence>
<reference evidence="2 4" key="1">
    <citation type="journal article" date="2016" name="Genome Announc.">
        <title>Draft Genome Sequences of Five Rapidly Growing Mycobacterium Species, M. thermoresistibile, M. fortuitum subsp. acetamidolyticum, M. canariasense, M. brisbanense, and M. novocastrense.</title>
        <authorList>
            <person name="Katahira K."/>
            <person name="Ogura Y."/>
            <person name="Gotoh Y."/>
            <person name="Hayashi T."/>
        </authorList>
    </citation>
    <scope>NUCLEOTIDE SEQUENCE [LARGE SCALE GENOMIC DNA]</scope>
    <source>
        <strain evidence="2 4">JCM18114</strain>
    </source>
</reference>
<dbReference type="EMBL" id="BCTA01000069">
    <property type="protein sequence ID" value="GAT11429.1"/>
    <property type="molecule type" value="Genomic_DNA"/>
</dbReference>
<comment type="caution">
    <text evidence="3">The sequence shown here is derived from an EMBL/GenBank/DDBJ whole genome shotgun (WGS) entry which is preliminary data.</text>
</comment>
<dbReference type="Proteomes" id="UP000069773">
    <property type="component" value="Unassembled WGS sequence"/>
</dbReference>
<feature type="transmembrane region" description="Helical" evidence="1">
    <location>
        <begin position="21"/>
        <end position="41"/>
    </location>
</feature>
<accession>A0AAW5SM49</accession>
<dbReference type="AlphaFoldDB" id="A0AAW5SM49"/>
<keyword evidence="1" id="KW-0812">Transmembrane</keyword>
<organism evidence="3 5">
    <name type="scientific">Mycolicibacterium novocastrense</name>
    <name type="common">Mycobacterium novocastrense</name>
    <dbReference type="NCBI Taxonomy" id="59813"/>
    <lineage>
        <taxon>Bacteria</taxon>
        <taxon>Bacillati</taxon>
        <taxon>Actinomycetota</taxon>
        <taxon>Actinomycetes</taxon>
        <taxon>Mycobacteriales</taxon>
        <taxon>Mycobacteriaceae</taxon>
        <taxon>Mycolicibacterium</taxon>
    </lineage>
</organism>
<keyword evidence="1" id="KW-1133">Transmembrane helix</keyword>
<dbReference type="Proteomes" id="UP001207528">
    <property type="component" value="Unassembled WGS sequence"/>
</dbReference>
<reference evidence="3" key="3">
    <citation type="journal article" date="2022" name="BMC Genomics">
        <title>Comparative genome analysis of mycobacteria focusing on tRNA and non-coding RNA.</title>
        <authorList>
            <person name="Behra P.R.K."/>
            <person name="Pettersson B.M.F."/>
            <person name="Ramesh M."/>
            <person name="Das S."/>
            <person name="Dasgupta S."/>
            <person name="Kirsebom L.A."/>
        </authorList>
    </citation>
    <scope>NUCLEOTIDE SEQUENCE</scope>
    <source>
        <strain evidence="3">DSM 44203</strain>
    </source>
</reference>
<dbReference type="EMBL" id="JACKTI010000038">
    <property type="protein sequence ID" value="MCV7024571.1"/>
    <property type="molecule type" value="Genomic_DNA"/>
</dbReference>